<organism evidence="2 3">
    <name type="scientific">Gloeothece citriformis (strain PCC 7424)</name>
    <name type="common">Cyanothece sp. (strain PCC 7424)</name>
    <dbReference type="NCBI Taxonomy" id="65393"/>
    <lineage>
        <taxon>Bacteria</taxon>
        <taxon>Bacillati</taxon>
        <taxon>Cyanobacteriota</taxon>
        <taxon>Cyanophyceae</taxon>
        <taxon>Oscillatoriophycideae</taxon>
        <taxon>Chroococcales</taxon>
        <taxon>Aphanothecaceae</taxon>
        <taxon>Gloeothece</taxon>
        <taxon>Gloeothece citriformis</taxon>
    </lineage>
</organism>
<keyword evidence="1" id="KW-1133">Transmembrane helix</keyword>
<dbReference type="OrthoDB" id="582963at2"/>
<dbReference type="eggNOG" id="ENOG5032UV4">
    <property type="taxonomic scope" value="Bacteria"/>
</dbReference>
<name>B7K9B9_GLOC7</name>
<dbReference type="STRING" id="65393.PCC7424_0132"/>
<accession>B7K9B9</accession>
<keyword evidence="3" id="KW-1185">Reference proteome</keyword>
<evidence type="ECO:0000256" key="1">
    <source>
        <dbReference type="SAM" id="Phobius"/>
    </source>
</evidence>
<proteinExistence type="predicted"/>
<feature type="transmembrane region" description="Helical" evidence="1">
    <location>
        <begin position="57"/>
        <end position="74"/>
    </location>
</feature>
<evidence type="ECO:0000313" key="2">
    <source>
        <dbReference type="EMBL" id="ACK68602.1"/>
    </source>
</evidence>
<dbReference type="AlphaFoldDB" id="B7K9B9"/>
<reference evidence="3" key="1">
    <citation type="journal article" date="2011" name="MBio">
        <title>Novel metabolic attributes of the genus Cyanothece, comprising a group of unicellular nitrogen-fixing Cyanobacteria.</title>
        <authorList>
            <person name="Bandyopadhyay A."/>
            <person name="Elvitigala T."/>
            <person name="Welsh E."/>
            <person name="Stockel J."/>
            <person name="Liberton M."/>
            <person name="Min H."/>
            <person name="Sherman L.A."/>
            <person name="Pakrasi H.B."/>
        </authorList>
    </citation>
    <scope>NUCLEOTIDE SEQUENCE [LARGE SCALE GENOMIC DNA]</scope>
    <source>
        <strain evidence="3">PCC 7424</strain>
    </source>
</reference>
<evidence type="ECO:0000313" key="3">
    <source>
        <dbReference type="Proteomes" id="UP000002384"/>
    </source>
</evidence>
<dbReference type="KEGG" id="cyc:PCC7424_0132"/>
<dbReference type="Proteomes" id="UP000002384">
    <property type="component" value="Chromosome"/>
</dbReference>
<dbReference type="HOGENOM" id="CLU_038923_0_0_3"/>
<sequence length="539" mass="60484">MKIPLPSFKNWKALTKSPSQRTIKGNSNSFQWGDLFTPIFDIVGWATQPLMQSFGNFNLISIASLFIGGFRFIWNFNWNIPDEDLMTLITNQRLAWFGLFGATIGQSLGWIACGLIPSASLIIVNKPLGLYVLNEVGQEAYDEMITSLGILLQASLRNKMNESVIHSFIAIRNYVKGAARGDDDVFGQSLLTKILDKFPKLKDGLSKWGDKGGKPWVIANEVEEAIEESPLSPEWKVFLEELIEEFGDSCAEALMCFANAFDEYIAANATVSSDQNSPNTLVITPNRKAPEEKIILHGNVNQLKPQITQSLANYQLIYNKNIGYDLGMPLIERAHKQISEYVIKLFLRAKQKPPYGTAQKVEITLNSADKLKFTDYDKIIRALGGGGDTGNFGYKYGNFLAIAQMSDGSTLQCWTDTKDNAKIRLEALAELSEAQIQTYNITEEVKDYQRKKVDGLSKNIVQVYPYQIEVIRKTKVYNDYDLSNKAVPNSLTKPTRQGYFAQTPYTLELWIGKKPANWDRTMQILTAPIPIAPEPNPSP</sequence>
<dbReference type="EMBL" id="CP001291">
    <property type="protein sequence ID" value="ACK68602.1"/>
    <property type="molecule type" value="Genomic_DNA"/>
</dbReference>
<feature type="transmembrane region" description="Helical" evidence="1">
    <location>
        <begin position="94"/>
        <end position="116"/>
    </location>
</feature>
<keyword evidence="1" id="KW-0472">Membrane</keyword>
<gene>
    <name evidence="2" type="ordered locus">PCC7424_0132</name>
</gene>
<protein>
    <submittedName>
        <fullName evidence="2">Uncharacterized protein</fullName>
    </submittedName>
</protein>
<dbReference type="RefSeq" id="WP_012597552.1">
    <property type="nucleotide sequence ID" value="NC_011729.1"/>
</dbReference>
<keyword evidence="1" id="KW-0812">Transmembrane</keyword>